<dbReference type="HAMAP" id="MF_03116">
    <property type="entry name" value="Salvage_MtnB_euk"/>
    <property type="match status" value="1"/>
</dbReference>
<evidence type="ECO:0000256" key="2">
    <source>
        <dbReference type="ARBA" id="ARBA00022490"/>
    </source>
</evidence>
<dbReference type="InterPro" id="IPR027514">
    <property type="entry name" value="Salvage_MtnB_euk"/>
</dbReference>
<keyword evidence="6 9" id="KW-0486">Methionine biosynthesis</keyword>
<dbReference type="Pfam" id="PF00596">
    <property type="entry name" value="Aldolase_II"/>
    <property type="match status" value="1"/>
</dbReference>
<feature type="binding site" evidence="9">
    <location>
        <position position="105"/>
    </location>
    <ligand>
        <name>Zn(2+)</name>
        <dbReference type="ChEBI" id="CHEBI:29105"/>
    </ligand>
</feature>
<dbReference type="GO" id="GO:0008270">
    <property type="term" value="F:zinc ion binding"/>
    <property type="evidence" value="ECO:0007669"/>
    <property type="project" value="UniProtKB-UniRule"/>
</dbReference>
<sequence>MSDDEGDTSSPEHPRQLVPALLQQFYTLGWVTGTGGGISIRRGEHIYIAPSGVQKERVQSDQLFVQTVDGRDVFVPEGQLKRSACTPLFMLAYRLRGAGAVIHTHSQAAVLATLLWSGPEFRATHLEMIKGVWNDDLGRCLRYDEQLVVPIIENTPREEELEDSLEEAIRRYPGSPAVLVRRHGVYVWGSNWQRAKTVCECLDYLFQVAVEMRRLGLDPTQPPAAAQ</sequence>
<feature type="domain" description="Class II aldolase/adducin N-terminal" evidence="10">
    <location>
        <begin position="16"/>
        <end position="210"/>
    </location>
</feature>
<evidence type="ECO:0000256" key="1">
    <source>
        <dbReference type="ARBA" id="ARBA00006274"/>
    </source>
</evidence>
<dbReference type="Proteomes" id="UP000440578">
    <property type="component" value="Unassembled WGS sequence"/>
</dbReference>
<dbReference type="GO" id="GO:0046570">
    <property type="term" value="F:methylthioribulose 1-phosphate dehydratase activity"/>
    <property type="evidence" value="ECO:0007669"/>
    <property type="project" value="UniProtKB-UniRule"/>
</dbReference>
<evidence type="ECO:0000256" key="9">
    <source>
        <dbReference type="HAMAP-Rule" id="MF_03116"/>
    </source>
</evidence>
<comment type="similarity">
    <text evidence="1">Belongs to the aldolase class II family. Adducin subfamily.</text>
</comment>
<keyword evidence="2 9" id="KW-0963">Cytoplasm</keyword>
<protein>
    <recommendedName>
        <fullName evidence="9">Probable methylthioribulose-1-phosphate dehydratase</fullName>
        <shortName evidence="9">MTRu-1-P dehydratase</shortName>
        <ecNumber evidence="9">4.2.1.109</ecNumber>
    </recommendedName>
</protein>
<comment type="catalytic activity">
    <reaction evidence="9">
        <text>5-(methylsulfanyl)-D-ribulose 1-phosphate = 5-methylsulfanyl-2,3-dioxopentyl phosphate + H2O</text>
        <dbReference type="Rhea" id="RHEA:15549"/>
        <dbReference type="ChEBI" id="CHEBI:15377"/>
        <dbReference type="ChEBI" id="CHEBI:58548"/>
        <dbReference type="ChEBI" id="CHEBI:58828"/>
        <dbReference type="EC" id="4.2.1.109"/>
    </reaction>
</comment>
<gene>
    <name evidence="11" type="ORF">FJT64_017048</name>
</gene>
<comment type="cofactor">
    <cofactor evidence="9">
        <name>Zn(2+)</name>
        <dbReference type="ChEBI" id="CHEBI:29105"/>
    </cofactor>
    <text evidence="9">Binds 1 zinc ion per subunit.</text>
</comment>
<proteinExistence type="inferred from homology"/>
<evidence type="ECO:0000256" key="7">
    <source>
        <dbReference type="ARBA" id="ARBA00023239"/>
    </source>
</evidence>
<dbReference type="InterPro" id="IPR001303">
    <property type="entry name" value="Aldolase_II/adducin_N"/>
</dbReference>
<dbReference type="SMART" id="SM01007">
    <property type="entry name" value="Aldolase_II"/>
    <property type="match status" value="1"/>
</dbReference>
<evidence type="ECO:0000256" key="5">
    <source>
        <dbReference type="ARBA" id="ARBA00022833"/>
    </source>
</evidence>
<feature type="active site" description="Proton donor/acceptor" evidence="9">
    <location>
        <position position="127"/>
    </location>
</feature>
<evidence type="ECO:0000256" key="6">
    <source>
        <dbReference type="ARBA" id="ARBA00023167"/>
    </source>
</evidence>
<dbReference type="GO" id="GO:0005737">
    <property type="term" value="C:cytoplasm"/>
    <property type="evidence" value="ECO:0007669"/>
    <property type="project" value="UniProtKB-SubCell"/>
</dbReference>
<keyword evidence="5 9" id="KW-0862">Zinc</keyword>
<evidence type="ECO:0000256" key="3">
    <source>
        <dbReference type="ARBA" id="ARBA00022605"/>
    </source>
</evidence>
<comment type="function">
    <text evidence="8">Catalyzes the dehydration of methylthioribulose-1-phosphate (MTRu-1-P) into 2,3-diketo-5-methylthiopentyl-1-phosphate (DK-MTP-1-P). Functions in the methionine salvage pathway, which plays a key role in cancer, apoptosis, microbial proliferation and inflammation. May inhibit the CASP1-related inflammatory response (pyroptosis), the CASP9-dependent apoptotic pathway and the cytochrome c-dependent and APAF1-mediated cell death.</text>
</comment>
<reference evidence="11 12" key="1">
    <citation type="submission" date="2019-07" db="EMBL/GenBank/DDBJ databases">
        <title>Draft genome assembly of a fouling barnacle, Amphibalanus amphitrite (Darwin, 1854): The first reference genome for Thecostraca.</title>
        <authorList>
            <person name="Kim W."/>
        </authorList>
    </citation>
    <scope>NUCLEOTIDE SEQUENCE [LARGE SCALE GENOMIC DNA]</scope>
    <source>
        <strain evidence="11">SNU_AA5</strain>
        <tissue evidence="11">Soma without cirri and trophi</tissue>
    </source>
</reference>
<dbReference type="PANTHER" id="PTHR10640:SF7">
    <property type="entry name" value="METHYLTHIORIBULOSE-1-PHOSPHATE DEHYDRATASE"/>
    <property type="match status" value="1"/>
</dbReference>
<evidence type="ECO:0000259" key="10">
    <source>
        <dbReference type="SMART" id="SM01007"/>
    </source>
</evidence>
<dbReference type="InterPro" id="IPR036409">
    <property type="entry name" value="Aldolase_II/adducin_N_sf"/>
</dbReference>
<keyword evidence="7 9" id="KW-0456">Lyase</keyword>
<dbReference type="SUPFAM" id="SSF53639">
    <property type="entry name" value="AraD/HMP-PK domain-like"/>
    <property type="match status" value="1"/>
</dbReference>
<dbReference type="EC" id="4.2.1.109" evidence="9"/>
<dbReference type="Gene3D" id="3.40.225.10">
    <property type="entry name" value="Class II aldolase/adducin N-terminal domain"/>
    <property type="match status" value="1"/>
</dbReference>
<feature type="binding site" evidence="9">
    <location>
        <position position="85"/>
    </location>
    <ligand>
        <name>substrate</name>
    </ligand>
</feature>
<dbReference type="InterPro" id="IPR017714">
    <property type="entry name" value="MethylthioRu-1-P_deHdtase_MtnB"/>
</dbReference>
<evidence type="ECO:0000313" key="12">
    <source>
        <dbReference type="Proteomes" id="UP000440578"/>
    </source>
</evidence>
<dbReference type="NCBIfam" id="TIGR03328">
    <property type="entry name" value="salvage_mtnB"/>
    <property type="match status" value="1"/>
</dbReference>
<dbReference type="EMBL" id="VIIS01000188">
    <property type="protein sequence ID" value="KAF0312205.1"/>
    <property type="molecule type" value="Genomic_DNA"/>
</dbReference>
<comment type="caution">
    <text evidence="11">The sequence shown here is derived from an EMBL/GenBank/DDBJ whole genome shotgun (WGS) entry which is preliminary data.</text>
</comment>
<comment type="similarity">
    <text evidence="9">Belongs to the aldolase class II family. MtnB subfamily.</text>
</comment>
<dbReference type="AlphaFoldDB" id="A0A6A4WZ20"/>
<evidence type="ECO:0000256" key="4">
    <source>
        <dbReference type="ARBA" id="ARBA00022723"/>
    </source>
</evidence>
<feature type="binding site" evidence="9">
    <location>
        <position position="103"/>
    </location>
    <ligand>
        <name>Zn(2+)</name>
        <dbReference type="ChEBI" id="CHEBI:29105"/>
    </ligand>
</feature>
<dbReference type="PANTHER" id="PTHR10640">
    <property type="entry name" value="METHYLTHIORIBULOSE-1-PHOSPHATE DEHYDRATASE"/>
    <property type="match status" value="1"/>
</dbReference>
<keyword evidence="12" id="KW-1185">Reference proteome</keyword>
<comment type="pathway">
    <text evidence="9">Amino-acid biosynthesis; L-methionine biosynthesis via salvage pathway; L-methionine from S-methyl-5-thio-alpha-D-ribose 1-phosphate: step 2/6.</text>
</comment>
<keyword evidence="3 9" id="KW-0028">Amino-acid biosynthesis</keyword>
<dbReference type="UniPathway" id="UPA00904">
    <property type="reaction ID" value="UER00875"/>
</dbReference>
<dbReference type="GO" id="GO:0019509">
    <property type="term" value="P:L-methionine salvage from methylthioadenosine"/>
    <property type="evidence" value="ECO:0007669"/>
    <property type="project" value="UniProtKB-UniRule"/>
</dbReference>
<dbReference type="FunFam" id="3.40.225.10:FF:000003">
    <property type="entry name" value="Methylthioribulose-1-phosphate dehydratase"/>
    <property type="match status" value="1"/>
</dbReference>
<name>A0A6A4WZ20_AMPAM</name>
<comment type="subcellular location">
    <subcellularLocation>
        <location evidence="9">Cytoplasm</location>
    </subcellularLocation>
</comment>
<feature type="binding site" evidence="9">
    <location>
        <position position="183"/>
    </location>
    <ligand>
        <name>Zn(2+)</name>
        <dbReference type="ChEBI" id="CHEBI:29105"/>
    </ligand>
</feature>
<accession>A0A6A4WZ20</accession>
<evidence type="ECO:0000256" key="8">
    <source>
        <dbReference type="ARBA" id="ARBA00060021"/>
    </source>
</evidence>
<dbReference type="OrthoDB" id="191080at2759"/>
<keyword evidence="4 9" id="KW-0479">Metal-binding</keyword>
<evidence type="ECO:0000313" key="11">
    <source>
        <dbReference type="EMBL" id="KAF0312205.1"/>
    </source>
</evidence>
<organism evidence="11 12">
    <name type="scientific">Amphibalanus amphitrite</name>
    <name type="common">Striped barnacle</name>
    <name type="synonym">Balanus amphitrite</name>
    <dbReference type="NCBI Taxonomy" id="1232801"/>
    <lineage>
        <taxon>Eukaryota</taxon>
        <taxon>Metazoa</taxon>
        <taxon>Ecdysozoa</taxon>
        <taxon>Arthropoda</taxon>
        <taxon>Crustacea</taxon>
        <taxon>Multicrustacea</taxon>
        <taxon>Cirripedia</taxon>
        <taxon>Thoracica</taxon>
        <taxon>Thoracicalcarea</taxon>
        <taxon>Balanomorpha</taxon>
        <taxon>Balanoidea</taxon>
        <taxon>Balanidae</taxon>
        <taxon>Amphibalaninae</taxon>
        <taxon>Amphibalanus</taxon>
    </lineage>
</organism>